<gene>
    <name evidence="1" type="ORF">A3864_20030</name>
</gene>
<evidence type="ECO:0000313" key="1">
    <source>
        <dbReference type="EMBL" id="RAS73424.1"/>
    </source>
</evidence>
<comment type="caution">
    <text evidence="1">The sequence shown here is derived from an EMBL/GenBank/DDBJ whole genome shotgun (WGS) entry which is preliminary data.</text>
</comment>
<name>A0AAX1Q431_9BACI</name>
<dbReference type="AlphaFoldDB" id="A0AAX1Q431"/>
<dbReference type="EMBL" id="LVYK01000055">
    <property type="protein sequence ID" value="RAS73424.1"/>
    <property type="molecule type" value="Genomic_DNA"/>
</dbReference>
<dbReference type="Pfam" id="PF06277">
    <property type="entry name" value="EutA"/>
    <property type="match status" value="1"/>
</dbReference>
<sequence length="493" mass="53659">MLQSAFSLGGGALSEYWIKSIGIDIGTSTTKVILSRLLINERKDGFSLPVCHIIDREVTYTGSLYETPLETEDMIHIEKLKSLLSKEYQKANVNLKDIKGGAVIITGETARKENAESIIHYLADKAGDFVVATAGDSLEGILAGKGSGAMKRSEEINGTVANVDIGGGTANVAFFQDGKAVTSLTFHVGGRLVRLTEDGEVQYIAPSIFKWLSYQSINLKKGDILSYKQAQNLCQKMSEDLFSYLLRNNKQGGKLLLTGAHNEVLPKPDEMMISGGVGAMMNDAQIHTMKDAARYGDIGPLLASVIPTAFPLSSVRIKKAVETNRATVIGAGMQSMEVSGATVHVQKELLPIRNIPLLKVKTSKKGEWSSLEFSRRLREKIGLAKEVFDTKQNPPFALTLLDMPYCSYVILQEIAQAIHEEMKKEFQKENIVVICEDDVAKALGQALKKRCAEGVNIVCIDGVQVSEGDYIDLGMPIGGEAISVSVKTLAFHQ</sequence>
<evidence type="ECO:0008006" key="3">
    <source>
        <dbReference type="Google" id="ProtNLM"/>
    </source>
</evidence>
<proteinExistence type="predicted"/>
<reference evidence="1 2" key="1">
    <citation type="submission" date="2016-03" db="EMBL/GenBank/DDBJ databases">
        <title>Comparison of Bacillus endophyticus and B. anthracis characteristics using whole genome sequence analysis and microbiological techniques.</title>
        <authorList>
            <person name="Lekota K.E."/>
            <person name="Mafofo J."/>
            <person name="Rees J."/>
            <person name="Muchadeyi F.C."/>
            <person name="Madoroba E."/>
            <person name="Van Heerden H."/>
        </authorList>
    </citation>
    <scope>NUCLEOTIDE SEQUENCE [LARGE SCALE GENOMIC DNA]</scope>
    <source>
        <strain evidence="1 2">3631_10C</strain>
    </source>
</reference>
<organism evidence="1 2">
    <name type="scientific">Priestia endophytica</name>
    <dbReference type="NCBI Taxonomy" id="135735"/>
    <lineage>
        <taxon>Bacteria</taxon>
        <taxon>Bacillati</taxon>
        <taxon>Bacillota</taxon>
        <taxon>Bacilli</taxon>
        <taxon>Bacillales</taxon>
        <taxon>Bacillaceae</taxon>
        <taxon>Priestia</taxon>
    </lineage>
</organism>
<accession>A0AAX1Q431</accession>
<protein>
    <recommendedName>
        <fullName evidence="3">Ethanolamine utilization protein EutA</fullName>
    </recommendedName>
</protein>
<dbReference type="PIRSF" id="PIRSF012293">
    <property type="entry name" value="EutA"/>
    <property type="match status" value="1"/>
</dbReference>
<evidence type="ECO:0000313" key="2">
    <source>
        <dbReference type="Proteomes" id="UP000250174"/>
    </source>
</evidence>
<dbReference type="InterPro" id="IPR009377">
    <property type="entry name" value="EutA"/>
</dbReference>
<dbReference type="InterPro" id="IPR043129">
    <property type="entry name" value="ATPase_NBD"/>
</dbReference>
<dbReference type="SUPFAM" id="SSF53067">
    <property type="entry name" value="Actin-like ATPase domain"/>
    <property type="match status" value="1"/>
</dbReference>
<dbReference type="Proteomes" id="UP000250174">
    <property type="component" value="Unassembled WGS sequence"/>
</dbReference>